<keyword evidence="4 5" id="KW-0342">GTP-binding</keyword>
<dbReference type="PIRSF" id="PIRSF006809">
    <property type="entry name" value="GTP-binding_hflX_prd"/>
    <property type="match status" value="1"/>
</dbReference>
<reference evidence="8" key="1">
    <citation type="journal article" date="2019" name="Int. J. Syst. Evol. Microbiol.">
        <title>The Global Catalogue of Microorganisms (GCM) 10K type strain sequencing project: providing services to taxonomists for standard genome sequencing and annotation.</title>
        <authorList>
            <consortium name="The Broad Institute Genomics Platform"/>
            <consortium name="The Broad Institute Genome Sequencing Center for Infectious Disease"/>
            <person name="Wu L."/>
            <person name="Ma J."/>
        </authorList>
    </citation>
    <scope>NUCLEOTIDE SEQUENCE [LARGE SCALE GENOMIC DNA]</scope>
    <source>
        <strain evidence="8">JCM 17630</strain>
    </source>
</reference>
<evidence type="ECO:0000256" key="2">
    <source>
        <dbReference type="ARBA" id="ARBA00022741"/>
    </source>
</evidence>
<dbReference type="InterPro" id="IPR032305">
    <property type="entry name" value="GTP-bd_M"/>
</dbReference>
<dbReference type="Gene3D" id="6.10.250.2860">
    <property type="match status" value="1"/>
</dbReference>
<dbReference type="InterPro" id="IPR042108">
    <property type="entry name" value="GTPase_HflX_N_sf"/>
</dbReference>
<evidence type="ECO:0000256" key="5">
    <source>
        <dbReference type="HAMAP-Rule" id="MF_00900"/>
    </source>
</evidence>
<evidence type="ECO:0000256" key="3">
    <source>
        <dbReference type="ARBA" id="ARBA00022842"/>
    </source>
</evidence>
<keyword evidence="5" id="KW-0963">Cytoplasm</keyword>
<comment type="similarity">
    <text evidence="5">Belongs to the TRAFAC class OBG-HflX-like GTPase superfamily. HflX GTPase family.</text>
</comment>
<comment type="caution">
    <text evidence="7">The sequence shown here is derived from an EMBL/GenBank/DDBJ whole genome shotgun (WGS) entry which is preliminary data.</text>
</comment>
<dbReference type="EMBL" id="BAABCA010000003">
    <property type="protein sequence ID" value="GAA4235171.1"/>
    <property type="molecule type" value="Genomic_DNA"/>
</dbReference>
<gene>
    <name evidence="5 7" type="primary">hflX</name>
    <name evidence="7" type="ORF">GCM10022291_16380</name>
</gene>
<accession>A0ABP8C7N5</accession>
<evidence type="ECO:0000259" key="6">
    <source>
        <dbReference type="PROSITE" id="PS51705"/>
    </source>
</evidence>
<evidence type="ECO:0000256" key="4">
    <source>
        <dbReference type="ARBA" id="ARBA00023134"/>
    </source>
</evidence>
<dbReference type="SUPFAM" id="SSF52540">
    <property type="entry name" value="P-loop containing nucleoside triphosphate hydrolases"/>
    <property type="match status" value="1"/>
</dbReference>
<sequence>MIEEKDLNLERAVLIGVITKDQNEEKSKEYLDELEFLTFTAGGYAVKRFTQKMDMPNPKTFIGTGKMEDVRQFIEQNDIGTAIFDDELSSAQERNISKILECKVLDRTNLILDIFAQRAQTSYARTQVELAQCEYLLPRLRGMWTHLERQKGGIGMRGPGETEIETDRRIVRDKIALLKKRITTIDKQMAVQRGNRGKMVRVALVGYTNVGKSTLMNVVSKSEVFAENKLFATLDTTVRKVVIQNLPFLLSDTVGFIRKLPTQLVDSFKSTLDEVREADLLLHVVDISHPNFEEHIASVNKILGEIKSSDKPTIMVFNKIDAYQAEPFDDTDLVTQRTGAHYSLDEWKSTWMNKVGNNALFISAINKQNLEDFKKRVYDEVREIHVTRFPYNKFLYPDYNYEDIE</sequence>
<comment type="subcellular location">
    <subcellularLocation>
        <location evidence="5">Cytoplasm</location>
    </subcellularLocation>
    <text evidence="5">May associate with membranes.</text>
</comment>
<dbReference type="Gene3D" id="3.40.50.11060">
    <property type="entry name" value="GTPase HflX, N-terminal domain"/>
    <property type="match status" value="1"/>
</dbReference>
<dbReference type="Pfam" id="PF13167">
    <property type="entry name" value="GTP-bdg_N"/>
    <property type="match status" value="1"/>
</dbReference>
<dbReference type="NCBIfam" id="TIGR00231">
    <property type="entry name" value="small_GTP"/>
    <property type="match status" value="1"/>
</dbReference>
<keyword evidence="1" id="KW-0479">Metal-binding</keyword>
<keyword evidence="8" id="KW-1185">Reference proteome</keyword>
<evidence type="ECO:0000313" key="7">
    <source>
        <dbReference type="EMBL" id="GAA4235171.1"/>
    </source>
</evidence>
<dbReference type="InterPro" id="IPR030394">
    <property type="entry name" value="G_HFLX_dom"/>
</dbReference>
<comment type="subunit">
    <text evidence="5">Monomer. Associates with the 50S ribosomal subunit.</text>
</comment>
<dbReference type="HAMAP" id="MF_00900">
    <property type="entry name" value="GTPase_HflX"/>
    <property type="match status" value="1"/>
</dbReference>
<dbReference type="NCBIfam" id="TIGR03156">
    <property type="entry name" value="GTP_HflX"/>
    <property type="match status" value="1"/>
</dbReference>
<dbReference type="Pfam" id="PF01926">
    <property type="entry name" value="MMR_HSR1"/>
    <property type="match status" value="1"/>
</dbReference>
<dbReference type="PANTHER" id="PTHR10229:SF0">
    <property type="entry name" value="GTP-BINDING PROTEIN 6-RELATED"/>
    <property type="match status" value="1"/>
</dbReference>
<dbReference type="InterPro" id="IPR025121">
    <property type="entry name" value="GTPase_HflX_N"/>
</dbReference>
<dbReference type="InterPro" id="IPR027417">
    <property type="entry name" value="P-loop_NTPase"/>
</dbReference>
<dbReference type="InterPro" id="IPR005225">
    <property type="entry name" value="Small_GTP-bd"/>
</dbReference>
<name>A0ABP8C7N5_9FLAO</name>
<proteinExistence type="inferred from homology"/>
<dbReference type="Gene3D" id="3.40.50.300">
    <property type="entry name" value="P-loop containing nucleotide triphosphate hydrolases"/>
    <property type="match status" value="1"/>
</dbReference>
<dbReference type="InterPro" id="IPR016496">
    <property type="entry name" value="GTPase_HflX"/>
</dbReference>
<dbReference type="RefSeq" id="WP_344787676.1">
    <property type="nucleotide sequence ID" value="NZ_BAABCA010000003.1"/>
</dbReference>
<dbReference type="Pfam" id="PF16360">
    <property type="entry name" value="GTP-bdg_M"/>
    <property type="match status" value="1"/>
</dbReference>
<dbReference type="Proteomes" id="UP001501496">
    <property type="component" value="Unassembled WGS sequence"/>
</dbReference>
<keyword evidence="3" id="KW-0460">Magnesium</keyword>
<dbReference type="CDD" id="cd01878">
    <property type="entry name" value="HflX"/>
    <property type="match status" value="1"/>
</dbReference>
<dbReference type="InterPro" id="IPR006073">
    <property type="entry name" value="GTP-bd"/>
</dbReference>
<dbReference type="PROSITE" id="PS51705">
    <property type="entry name" value="G_HFLX"/>
    <property type="match status" value="1"/>
</dbReference>
<dbReference type="PANTHER" id="PTHR10229">
    <property type="entry name" value="GTP-BINDING PROTEIN HFLX"/>
    <property type="match status" value="1"/>
</dbReference>
<evidence type="ECO:0000256" key="1">
    <source>
        <dbReference type="ARBA" id="ARBA00022723"/>
    </source>
</evidence>
<dbReference type="PRINTS" id="PR00326">
    <property type="entry name" value="GTP1OBG"/>
</dbReference>
<organism evidence="7 8">
    <name type="scientific">Postechiella marina</name>
    <dbReference type="NCBI Taxonomy" id="943941"/>
    <lineage>
        <taxon>Bacteria</taxon>
        <taxon>Pseudomonadati</taxon>
        <taxon>Bacteroidota</taxon>
        <taxon>Flavobacteriia</taxon>
        <taxon>Flavobacteriales</taxon>
        <taxon>Flavobacteriaceae</taxon>
        <taxon>Postechiella</taxon>
    </lineage>
</organism>
<evidence type="ECO:0000313" key="8">
    <source>
        <dbReference type="Proteomes" id="UP001501496"/>
    </source>
</evidence>
<comment type="function">
    <text evidence="5">GTPase that associates with the 50S ribosomal subunit and may have a role during protein synthesis or ribosome biogenesis.</text>
</comment>
<feature type="domain" description="Hflx-type G" evidence="6">
    <location>
        <begin position="200"/>
        <end position="385"/>
    </location>
</feature>
<protein>
    <recommendedName>
        <fullName evidence="5">GTPase HflX</fullName>
    </recommendedName>
    <alternativeName>
        <fullName evidence="5">GTP-binding protein HflX</fullName>
    </alternativeName>
</protein>
<keyword evidence="2 5" id="KW-0547">Nucleotide-binding</keyword>